<evidence type="ECO:0000313" key="1">
    <source>
        <dbReference type="EMBL" id="MBK1726253.1"/>
    </source>
</evidence>
<dbReference type="Pfam" id="PF13036">
    <property type="entry name" value="LpoB"/>
    <property type="match status" value="1"/>
</dbReference>
<dbReference type="EMBL" id="NRSH01000031">
    <property type="protein sequence ID" value="MBK1726253.1"/>
    <property type="molecule type" value="Genomic_DNA"/>
</dbReference>
<gene>
    <name evidence="1" type="ORF">CKO13_04275</name>
</gene>
<evidence type="ECO:0000313" key="2">
    <source>
        <dbReference type="Proteomes" id="UP000738126"/>
    </source>
</evidence>
<dbReference type="PANTHER" id="PTHR40593:SF1">
    <property type="entry name" value="PENICILLIN-BINDING PROTEIN ACTIVATOR LPOB"/>
    <property type="match status" value="1"/>
</dbReference>
<organism evidence="1 2">
    <name type="scientific">Halorhodospira neutriphila</name>
    <dbReference type="NCBI Taxonomy" id="168379"/>
    <lineage>
        <taxon>Bacteria</taxon>
        <taxon>Pseudomonadati</taxon>
        <taxon>Pseudomonadota</taxon>
        <taxon>Gammaproteobacteria</taxon>
        <taxon>Chromatiales</taxon>
        <taxon>Ectothiorhodospiraceae</taxon>
        <taxon>Halorhodospira</taxon>
    </lineage>
</organism>
<dbReference type="Proteomes" id="UP000738126">
    <property type="component" value="Unassembled WGS sequence"/>
</dbReference>
<protein>
    <submittedName>
        <fullName evidence="1">Penicillin-binding protein activator LpoB</fullName>
    </submittedName>
</protein>
<dbReference type="PANTHER" id="PTHR40593">
    <property type="entry name" value="PENICILLIN-BINDING PROTEIN ACTIVATOR LPOB"/>
    <property type="match status" value="1"/>
</dbReference>
<name>A0ABS1E5M9_9GAMM</name>
<dbReference type="Gene3D" id="3.40.50.10610">
    <property type="entry name" value="ABC-type transport auxiliary lipoprotein component"/>
    <property type="match status" value="1"/>
</dbReference>
<reference evidence="1 2" key="1">
    <citation type="journal article" date="2020" name="Microorganisms">
        <title>Osmotic Adaptation and Compatible Solute Biosynthesis of Phototrophic Bacteria as Revealed from Genome Analyses.</title>
        <authorList>
            <person name="Imhoff J.F."/>
            <person name="Rahn T."/>
            <person name="Kunzel S."/>
            <person name="Keller A."/>
            <person name="Neulinger S.C."/>
        </authorList>
    </citation>
    <scope>NUCLEOTIDE SEQUENCE [LARGE SCALE GENOMIC DNA]</scope>
    <source>
        <strain evidence="1 2">DSM 15116</strain>
    </source>
</reference>
<keyword evidence="2" id="KW-1185">Reference proteome</keyword>
<dbReference type="InterPro" id="IPR014094">
    <property type="entry name" value="LpoB"/>
</dbReference>
<proteinExistence type="predicted"/>
<accession>A0ABS1E5M9</accession>
<comment type="caution">
    <text evidence="1">The sequence shown here is derived from an EMBL/GenBank/DDBJ whole genome shotgun (WGS) entry which is preliminary data.</text>
</comment>
<sequence>MAALMAVSLLAACSTKVSRVGAEEQIDVTDSWNATDSKLVADKMIEDMVTFPWLKEWEEKHDRKPRVIIQSVRNKSHEHIPVGTFINDLKRAMLKSGKMQFVSGGAEREAVREEREQQDVYATEKTRAEMGAETGADFALAGSINSTVQQASGKRVTFYQVDLELINLTTTEEAWYGQKKIKKVADKGGLF</sequence>